<evidence type="ECO:0000313" key="2">
    <source>
        <dbReference type="EMBL" id="GLH73712.1"/>
    </source>
</evidence>
<sequence length="65" mass="7236">MKAESRDEEIADSEGQQRAGNNADALSAQLAYAWDEESHSGDAMYCLNPGEDEAYASDTKKRYHH</sequence>
<comment type="caution">
    <text evidence="2">The sequence shown here is derived from an EMBL/GenBank/DDBJ whole genome shotgun (WGS) entry which is preliminary data.</text>
</comment>
<reference evidence="2 3" key="1">
    <citation type="journal article" date="2023" name="Antonie Van Leeuwenhoek">
        <title>Mesoterricola silvestris gen. nov., sp. nov., Mesoterricola sediminis sp. nov., Geothrix oryzae sp. nov., Geothrix edaphica sp. nov., Geothrix rubra sp. nov., and Geothrix limicola sp. nov., six novel members of Acidobacteriota isolated from soils.</title>
        <authorList>
            <person name="Itoh H."/>
            <person name="Sugisawa Y."/>
            <person name="Mise K."/>
            <person name="Xu Z."/>
            <person name="Kuniyasu M."/>
            <person name="Ushijima N."/>
            <person name="Kawano K."/>
            <person name="Kobayashi E."/>
            <person name="Shiratori Y."/>
            <person name="Masuda Y."/>
            <person name="Senoo K."/>
        </authorList>
    </citation>
    <scope>NUCLEOTIDE SEQUENCE [LARGE SCALE GENOMIC DNA]</scope>
    <source>
        <strain evidence="2 3">Red804</strain>
    </source>
</reference>
<proteinExistence type="predicted"/>
<feature type="region of interest" description="Disordered" evidence="1">
    <location>
        <begin position="1"/>
        <end position="23"/>
    </location>
</feature>
<accession>A0ABQ5QGJ0</accession>
<feature type="region of interest" description="Disordered" evidence="1">
    <location>
        <begin position="45"/>
        <end position="65"/>
    </location>
</feature>
<name>A0ABQ5QGJ0_9BACT</name>
<organism evidence="2 3">
    <name type="scientific">Geothrix limicola</name>
    <dbReference type="NCBI Taxonomy" id="2927978"/>
    <lineage>
        <taxon>Bacteria</taxon>
        <taxon>Pseudomonadati</taxon>
        <taxon>Acidobacteriota</taxon>
        <taxon>Holophagae</taxon>
        <taxon>Holophagales</taxon>
        <taxon>Holophagaceae</taxon>
        <taxon>Geothrix</taxon>
    </lineage>
</organism>
<protein>
    <submittedName>
        <fullName evidence="2">Uncharacterized protein</fullName>
    </submittedName>
</protein>
<evidence type="ECO:0000256" key="1">
    <source>
        <dbReference type="SAM" id="MobiDB-lite"/>
    </source>
</evidence>
<keyword evidence="3" id="KW-1185">Reference proteome</keyword>
<evidence type="ECO:0000313" key="3">
    <source>
        <dbReference type="Proteomes" id="UP001165069"/>
    </source>
</evidence>
<dbReference type="Proteomes" id="UP001165069">
    <property type="component" value="Unassembled WGS sequence"/>
</dbReference>
<dbReference type="EMBL" id="BSDE01000004">
    <property type="protein sequence ID" value="GLH73712.1"/>
    <property type="molecule type" value="Genomic_DNA"/>
</dbReference>
<feature type="compositionally biased region" description="Acidic residues" evidence="1">
    <location>
        <begin position="1"/>
        <end position="12"/>
    </location>
</feature>
<gene>
    <name evidence="2" type="ORF">GETHLI_22140</name>
</gene>